<comment type="similarity">
    <text evidence="2">Belongs to the ribonucleoside diphosphate reductase small chain family.</text>
</comment>
<dbReference type="EC" id="1.17.4.1" evidence="3"/>
<evidence type="ECO:0000256" key="2">
    <source>
        <dbReference type="ARBA" id="ARBA00009303"/>
    </source>
</evidence>
<evidence type="ECO:0000256" key="1">
    <source>
        <dbReference type="ARBA" id="ARBA00001962"/>
    </source>
</evidence>
<evidence type="ECO:0000313" key="5">
    <source>
        <dbReference type="Proteomes" id="UP001331691"/>
    </source>
</evidence>
<dbReference type="EMBL" id="JAZKKV010000004">
    <property type="protein sequence ID" value="MEE9657536.1"/>
    <property type="molecule type" value="Genomic_DNA"/>
</dbReference>
<keyword evidence="5" id="KW-1185">Reference proteome</keyword>
<organism evidence="4 5">
    <name type="scientific">Kluyvera ascorbata</name>
    <dbReference type="NCBI Taxonomy" id="51288"/>
    <lineage>
        <taxon>Bacteria</taxon>
        <taxon>Pseudomonadati</taxon>
        <taxon>Pseudomonadota</taxon>
        <taxon>Gammaproteobacteria</taxon>
        <taxon>Enterobacterales</taxon>
        <taxon>Enterobacteriaceae</taxon>
        <taxon>Kluyvera</taxon>
    </lineage>
</organism>
<accession>A0AB35XFP4</accession>
<sequence>MSQYSTFRLGANDATKEPMFLGLSVNVSRYDQQKYRLFEKLIEKQLSFFWRPEEVDISKDRIEFNNKLQPHERHIFLSNLRYQTLLDSVQGRSPNATLLPLASIPELETWIETWSFSETIHSRSYTHIIRGMVDNPAEIFDGIVSDEEIVSRAASVTEQYDALYQLICAREYLSEQEGRFDEIYGELAMEKQVYRTLVAVNALEAIRFYVSFACTFSFGERGLLEGNTKIMRFIARDEALHCHSTEMMIKYMRVGKEGELWKAVADELEPFVYQTMKDVAEQEMRWAEHLFKDGSMIGLNAEILKQYVKYRTNVSLRRMGLKPIFEDALNDPLPWMNKWLLSDQVQVAPQEVEVGSYLVGQIDSTVSSKSLKKFADL</sequence>
<dbReference type="NCBIfam" id="NF006576">
    <property type="entry name" value="PRK09101.1"/>
    <property type="match status" value="1"/>
</dbReference>
<dbReference type="Gene3D" id="1.10.620.20">
    <property type="entry name" value="Ribonucleotide Reductase, subunit A"/>
    <property type="match status" value="1"/>
</dbReference>
<dbReference type="InterPro" id="IPR000358">
    <property type="entry name" value="RNR_small_fam"/>
</dbReference>
<dbReference type="GO" id="GO:0009263">
    <property type="term" value="P:deoxyribonucleotide biosynthetic process"/>
    <property type="evidence" value="ECO:0007669"/>
    <property type="project" value="InterPro"/>
</dbReference>
<name>A0AB35XFP4_9ENTR</name>
<protein>
    <recommendedName>
        <fullName evidence="3">ribonucleoside-diphosphate reductase</fullName>
        <ecNumber evidence="3">1.17.4.1</ecNumber>
    </recommendedName>
</protein>
<dbReference type="RefSeq" id="WP_063160684.1">
    <property type="nucleotide sequence ID" value="NZ_JAZKKV010000004.1"/>
</dbReference>
<gene>
    <name evidence="4" type="primary">nrdB</name>
    <name evidence="4" type="ORF">V4836_26140</name>
</gene>
<dbReference type="GO" id="GO:0004748">
    <property type="term" value="F:ribonucleoside-diphosphate reductase activity, thioredoxin disulfide as acceptor"/>
    <property type="evidence" value="ECO:0007669"/>
    <property type="project" value="UniProtKB-EC"/>
</dbReference>
<dbReference type="InterPro" id="IPR033909">
    <property type="entry name" value="RNR_small"/>
</dbReference>
<dbReference type="InterPro" id="IPR012348">
    <property type="entry name" value="RNR-like"/>
</dbReference>
<dbReference type="Pfam" id="PF00268">
    <property type="entry name" value="Ribonuc_red_sm"/>
    <property type="match status" value="1"/>
</dbReference>
<dbReference type="Proteomes" id="UP001331691">
    <property type="component" value="Unassembled WGS sequence"/>
</dbReference>
<evidence type="ECO:0000256" key="3">
    <source>
        <dbReference type="ARBA" id="ARBA00012274"/>
    </source>
</evidence>
<dbReference type="PANTHER" id="PTHR23409">
    <property type="entry name" value="RIBONUCLEOSIDE-DIPHOSPHATE REDUCTASE SMALL CHAIN"/>
    <property type="match status" value="1"/>
</dbReference>
<dbReference type="CDD" id="cd01049">
    <property type="entry name" value="RNRR2"/>
    <property type="match status" value="1"/>
</dbReference>
<dbReference type="InterPro" id="IPR009078">
    <property type="entry name" value="Ferritin-like_SF"/>
</dbReference>
<keyword evidence="4" id="KW-0560">Oxidoreductase</keyword>
<evidence type="ECO:0000313" key="4">
    <source>
        <dbReference type="EMBL" id="MEE9657536.1"/>
    </source>
</evidence>
<dbReference type="SUPFAM" id="SSF47240">
    <property type="entry name" value="Ferritin-like"/>
    <property type="match status" value="1"/>
</dbReference>
<reference evidence="4 5" key="1">
    <citation type="submission" date="2023-10" db="EMBL/GenBank/DDBJ databases">
        <title>Wastewater isolates of ESBL- and carbapenemase-producing Gram-negative bacteria from New Zealand.</title>
        <authorList>
            <person name="Straub C."/>
            <person name="Weaver L."/>
            <person name="Cornelius A."/>
            <person name="Mcgill E."/>
            <person name="Dyet K."/>
            <person name="White L."/>
            <person name="Pattis I."/>
        </authorList>
    </citation>
    <scope>NUCLEOTIDE SEQUENCE [LARGE SCALE GENOMIC DNA]</scope>
    <source>
        <strain evidence="4 5">ESBL09</strain>
    </source>
</reference>
<dbReference type="AlphaFoldDB" id="A0AB35XFP4"/>
<dbReference type="PANTHER" id="PTHR23409:SF18">
    <property type="entry name" value="RIBONUCLEOSIDE-DIPHOSPHATE REDUCTASE SUBUNIT M2"/>
    <property type="match status" value="1"/>
</dbReference>
<comment type="caution">
    <text evidence="4">The sequence shown here is derived from an EMBL/GenBank/DDBJ whole genome shotgun (WGS) entry which is preliminary data.</text>
</comment>
<comment type="cofactor">
    <cofactor evidence="1">
        <name>Fe cation</name>
        <dbReference type="ChEBI" id="CHEBI:24875"/>
    </cofactor>
</comment>
<proteinExistence type="inferred from homology"/>